<accession>A0ABX2J0M1</accession>
<reference evidence="1 2" key="1">
    <citation type="submission" date="2020-06" db="EMBL/GenBank/DDBJ databases">
        <title>Sulfitobacter algicola sp. nov., isolated from green algae.</title>
        <authorList>
            <person name="Wang C."/>
        </authorList>
    </citation>
    <scope>NUCLEOTIDE SEQUENCE [LARGE SCALE GENOMIC DNA]</scope>
    <source>
        <strain evidence="1 2">1151</strain>
    </source>
</reference>
<dbReference type="RefSeq" id="WP_174139469.1">
    <property type="nucleotide sequence ID" value="NZ_JABUFE010000011.1"/>
</dbReference>
<organism evidence="1 2">
    <name type="scientific">Parasulfitobacter algicola</name>
    <dbReference type="NCBI Taxonomy" id="2614809"/>
    <lineage>
        <taxon>Bacteria</taxon>
        <taxon>Pseudomonadati</taxon>
        <taxon>Pseudomonadota</taxon>
        <taxon>Alphaproteobacteria</taxon>
        <taxon>Rhodobacterales</taxon>
        <taxon>Roseobacteraceae</taxon>
        <taxon>Parasulfitobacter</taxon>
    </lineage>
</organism>
<proteinExistence type="predicted"/>
<dbReference type="Gene3D" id="3.40.50.300">
    <property type="entry name" value="P-loop containing nucleotide triphosphate hydrolases"/>
    <property type="match status" value="1"/>
</dbReference>
<keyword evidence="2" id="KW-1185">Reference proteome</keyword>
<dbReference type="InterPro" id="IPR027417">
    <property type="entry name" value="P-loop_NTPase"/>
</dbReference>
<dbReference type="EMBL" id="JABUFE010000011">
    <property type="protein sequence ID" value="NSX56318.1"/>
    <property type="molecule type" value="Genomic_DNA"/>
</dbReference>
<gene>
    <name evidence="1" type="ORF">HRQ87_16100</name>
</gene>
<evidence type="ECO:0008006" key="3">
    <source>
        <dbReference type="Google" id="ProtNLM"/>
    </source>
</evidence>
<name>A0ABX2J0M1_9RHOB</name>
<dbReference type="Pfam" id="PF03237">
    <property type="entry name" value="Terminase_6N"/>
    <property type="match status" value="1"/>
</dbReference>
<sequence length="479" mass="52635">MTKPSDAPAAVAQAMEHNVKTLLADQYCQKLDVVHHGGSRGSGKTTGMLLTIVRVITQQGHRSRVFLGRESHAGCIQIGNELFLMLCMAFGKQNVTRNQNAGTISIQFPDGIASVEIRPFSDTKQYASIQGKTYTAAFFDEAGNYSKAGWDMMWTIQSNMRGPEGWHLPVLILSNPFGSSHGRIVQTFLKHGILKPWSDESGLRYINVHSTLRDNDHIDQTAYIARLKRACKGNPDKEAAWIKGEYNLNLSSFFGGQYDPNIHLLPESLTVQELLRYGPVLRGGGDWGTRSACCFHLGLKLNRDIILEEGGRTYRAGSLFIMAETHTLADPENDLSLGTGIAPEGWAELIKDLCLNQCGLRAVPPTRHDTARGLNNDLVHQLLSQSGVPCYPPTKNRAQGWALITQMLDAAKHDTGPGLYIHPRCTYLLATLPDAPANPHNPDDIDPKFADDHALDSASYLVTFAGTKQGSMGKIKSPY</sequence>
<evidence type="ECO:0000313" key="1">
    <source>
        <dbReference type="EMBL" id="NSX56318.1"/>
    </source>
</evidence>
<dbReference type="Proteomes" id="UP000777935">
    <property type="component" value="Unassembled WGS sequence"/>
</dbReference>
<dbReference type="Gene3D" id="3.30.420.280">
    <property type="match status" value="1"/>
</dbReference>
<comment type="caution">
    <text evidence="1">The sequence shown here is derived from an EMBL/GenBank/DDBJ whole genome shotgun (WGS) entry which is preliminary data.</text>
</comment>
<protein>
    <recommendedName>
        <fullName evidence="3">Phage terminase, large subunit, PBSX family</fullName>
    </recommendedName>
</protein>
<evidence type="ECO:0000313" key="2">
    <source>
        <dbReference type="Proteomes" id="UP000777935"/>
    </source>
</evidence>